<proteinExistence type="predicted"/>
<feature type="region of interest" description="Disordered" evidence="2">
    <location>
        <begin position="147"/>
        <end position="173"/>
    </location>
</feature>
<sequence>MFSEKIRAIEFDLQNKNTKIKRLLNELEQAKKEKGDLYSKLTGFQSASKDLDNLLGSQRTDKNKEGLGYSAVPTLLLKPSSTIESNTDDTNKNSSVTKTRESSSIITSKPTIKFMKAAERPTETKTDKVETAKKSAVKYAKMYRRTSKSSNRVKRLESKLKARTSPTKIHKVDRGRSRSVMAWVPKKVVDPIFRNNKWYQSLVRSFDQEKNNIQAQLNLHSWPYQAQGLTQVEAGHVEYKSQEIKFCKKIKAIEFDLQNKNIKIKRLLNELEQAKKEKGDLDSKLTGFQSASKDLDNLLGSQRTDKNKEGLGYSVVPPSCSNYSRPSPTIESNTDDTNRNSSITKTRESSSIITSKPTIKFVKAAERPTETKIDKVETAKKSAFKYTEMYRRTSKSSNVRGNQRNWNNLKSQ</sequence>
<feature type="coiled-coil region" evidence="1">
    <location>
        <begin position="250"/>
        <end position="284"/>
    </location>
</feature>
<feature type="coiled-coil region" evidence="1">
    <location>
        <begin position="6"/>
        <end position="40"/>
    </location>
</feature>
<evidence type="ECO:0000313" key="3">
    <source>
        <dbReference type="EMBL" id="GEU57185.1"/>
    </source>
</evidence>
<comment type="caution">
    <text evidence="3">The sequence shown here is derived from an EMBL/GenBank/DDBJ whole genome shotgun (WGS) entry which is preliminary data.</text>
</comment>
<protein>
    <submittedName>
        <fullName evidence="3">Uncharacterized protein</fullName>
    </submittedName>
</protein>
<reference evidence="3" key="1">
    <citation type="journal article" date="2019" name="Sci. Rep.">
        <title>Draft genome of Tanacetum cinerariifolium, the natural source of mosquito coil.</title>
        <authorList>
            <person name="Yamashiro T."/>
            <person name="Shiraishi A."/>
            <person name="Satake H."/>
            <person name="Nakayama K."/>
        </authorList>
    </citation>
    <scope>NUCLEOTIDE SEQUENCE</scope>
</reference>
<evidence type="ECO:0000256" key="1">
    <source>
        <dbReference type="SAM" id="Coils"/>
    </source>
</evidence>
<dbReference type="AlphaFoldDB" id="A0A6L2LAA7"/>
<gene>
    <name evidence="3" type="ORF">Tci_029163</name>
</gene>
<feature type="region of interest" description="Disordered" evidence="2">
    <location>
        <begin position="300"/>
        <end position="351"/>
    </location>
</feature>
<evidence type="ECO:0000256" key="2">
    <source>
        <dbReference type="SAM" id="MobiDB-lite"/>
    </source>
</evidence>
<dbReference type="EMBL" id="BKCJ010003788">
    <property type="protein sequence ID" value="GEU57185.1"/>
    <property type="molecule type" value="Genomic_DNA"/>
</dbReference>
<organism evidence="3">
    <name type="scientific">Tanacetum cinerariifolium</name>
    <name type="common">Dalmatian daisy</name>
    <name type="synonym">Chrysanthemum cinerariifolium</name>
    <dbReference type="NCBI Taxonomy" id="118510"/>
    <lineage>
        <taxon>Eukaryota</taxon>
        <taxon>Viridiplantae</taxon>
        <taxon>Streptophyta</taxon>
        <taxon>Embryophyta</taxon>
        <taxon>Tracheophyta</taxon>
        <taxon>Spermatophyta</taxon>
        <taxon>Magnoliopsida</taxon>
        <taxon>eudicotyledons</taxon>
        <taxon>Gunneridae</taxon>
        <taxon>Pentapetalae</taxon>
        <taxon>asterids</taxon>
        <taxon>campanulids</taxon>
        <taxon>Asterales</taxon>
        <taxon>Asteraceae</taxon>
        <taxon>Asteroideae</taxon>
        <taxon>Anthemideae</taxon>
        <taxon>Anthemidinae</taxon>
        <taxon>Tanacetum</taxon>
    </lineage>
</organism>
<feature type="region of interest" description="Disordered" evidence="2">
    <location>
        <begin position="392"/>
        <end position="412"/>
    </location>
</feature>
<feature type="compositionally biased region" description="Polar residues" evidence="2">
    <location>
        <begin position="395"/>
        <end position="412"/>
    </location>
</feature>
<feature type="region of interest" description="Disordered" evidence="2">
    <location>
        <begin position="80"/>
        <end position="104"/>
    </location>
</feature>
<accession>A0A6L2LAA7</accession>
<keyword evidence="1" id="KW-0175">Coiled coil</keyword>
<feature type="compositionally biased region" description="Polar residues" evidence="2">
    <location>
        <begin position="319"/>
        <end position="332"/>
    </location>
</feature>
<name>A0A6L2LAA7_TANCI</name>